<feature type="signal peptide" evidence="1">
    <location>
        <begin position="1"/>
        <end position="23"/>
    </location>
</feature>
<evidence type="ECO:0008006" key="4">
    <source>
        <dbReference type="Google" id="ProtNLM"/>
    </source>
</evidence>
<keyword evidence="3" id="KW-1185">Reference proteome</keyword>
<evidence type="ECO:0000313" key="2">
    <source>
        <dbReference type="Ensembl" id="ENSGMOP00000025418.1"/>
    </source>
</evidence>
<evidence type="ECO:0000256" key="1">
    <source>
        <dbReference type="SAM" id="SignalP"/>
    </source>
</evidence>
<keyword evidence="1" id="KW-0732">Signal</keyword>
<reference evidence="2" key="1">
    <citation type="submission" date="2025-08" db="UniProtKB">
        <authorList>
            <consortium name="Ensembl"/>
        </authorList>
    </citation>
    <scope>IDENTIFICATION</scope>
</reference>
<accession>A0A8C5A425</accession>
<proteinExistence type="predicted"/>
<dbReference type="PANTHER" id="PTHR32414">
    <property type="entry name" value="NEUROMEDIN-S"/>
    <property type="match status" value="1"/>
</dbReference>
<sequence>MSLLPSFTQLCLLQMFWCNSGWSASTDSFLNPFNQWTDDIDLGQIPRLYRREEVGNLVWRDENEEQVQNVFKRFLFHYSKAHNALGAMQHIQHKSSSVHPLMRLFPKLSQRRKKQLVMMVIIPFLSLELAVASTF</sequence>
<name>A0A8C5A425_GADMO</name>
<organism evidence="2 3">
    <name type="scientific">Gadus morhua</name>
    <name type="common">Atlantic cod</name>
    <dbReference type="NCBI Taxonomy" id="8049"/>
    <lineage>
        <taxon>Eukaryota</taxon>
        <taxon>Metazoa</taxon>
        <taxon>Chordata</taxon>
        <taxon>Craniata</taxon>
        <taxon>Vertebrata</taxon>
        <taxon>Euteleostomi</taxon>
        <taxon>Actinopterygii</taxon>
        <taxon>Neopterygii</taxon>
        <taxon>Teleostei</taxon>
        <taxon>Neoteleostei</taxon>
        <taxon>Acanthomorphata</taxon>
        <taxon>Zeiogadaria</taxon>
        <taxon>Gadariae</taxon>
        <taxon>Gadiformes</taxon>
        <taxon>Gadoidei</taxon>
        <taxon>Gadidae</taxon>
        <taxon>Gadus</taxon>
    </lineage>
</organism>
<protein>
    <recommendedName>
        <fullName evidence="4">Neuromedin-S</fullName>
    </recommendedName>
</protein>
<feature type="chain" id="PRO_5034265023" description="Neuromedin-S" evidence="1">
    <location>
        <begin position="24"/>
        <end position="135"/>
    </location>
</feature>
<dbReference type="InterPro" id="IPR043253">
    <property type="entry name" value="NmS"/>
</dbReference>
<evidence type="ECO:0000313" key="3">
    <source>
        <dbReference type="Proteomes" id="UP000694546"/>
    </source>
</evidence>
<dbReference type="PANTHER" id="PTHR32414:SF2">
    <property type="entry name" value="NEUROMEDIN-S"/>
    <property type="match status" value="1"/>
</dbReference>
<reference evidence="2" key="2">
    <citation type="submission" date="2025-09" db="UniProtKB">
        <authorList>
            <consortium name="Ensembl"/>
        </authorList>
    </citation>
    <scope>IDENTIFICATION</scope>
</reference>
<dbReference type="Ensembl" id="ENSGMOT00000047171.1">
    <property type="protein sequence ID" value="ENSGMOP00000025418.1"/>
    <property type="gene ID" value="ENSGMOG00000022311.1"/>
</dbReference>
<dbReference type="GeneTree" id="ENSGT00940000175639"/>
<dbReference type="Proteomes" id="UP000694546">
    <property type="component" value="Chromosome 20"/>
</dbReference>
<dbReference type="AlphaFoldDB" id="A0A8C5A425"/>